<dbReference type="FunFam" id="1.20.58.60:FF:000007">
    <property type="entry name" value="Spectrin alpha chain non-erythrocytic 1"/>
    <property type="match status" value="2"/>
</dbReference>
<dbReference type="InterPro" id="IPR002017">
    <property type="entry name" value="Spectrin_repeat"/>
</dbReference>
<evidence type="ECO:0000256" key="8">
    <source>
        <dbReference type="ARBA" id="ARBA00023212"/>
    </source>
</evidence>
<dbReference type="GO" id="GO:0005856">
    <property type="term" value="C:cytoskeleton"/>
    <property type="evidence" value="ECO:0007669"/>
    <property type="project" value="UniProtKB-SubCell"/>
</dbReference>
<dbReference type="PANTHER" id="PTHR11915">
    <property type="entry name" value="SPECTRIN/FILAMIN RELATED CYTOSKELETAL PROTEIN"/>
    <property type="match status" value="1"/>
</dbReference>
<dbReference type="Proteomes" id="UP000762676">
    <property type="component" value="Unassembled WGS sequence"/>
</dbReference>
<keyword evidence="12" id="KW-1185">Reference proteome</keyword>
<evidence type="ECO:0000256" key="7">
    <source>
        <dbReference type="ARBA" id="ARBA00023203"/>
    </source>
</evidence>
<dbReference type="Gene3D" id="1.20.58.60">
    <property type="match status" value="16"/>
</dbReference>
<keyword evidence="6" id="KW-0677">Repeat</keyword>
<feature type="coiled-coil region" evidence="9">
    <location>
        <begin position="1329"/>
        <end position="1381"/>
    </location>
</feature>
<dbReference type="SMART" id="SM00150">
    <property type="entry name" value="SPEC"/>
    <property type="match status" value="17"/>
</dbReference>
<sequence length="1871" mass="215397">MSRSKLESTSLDLEYPGSETQGRTGRLLLRSKMLLWASGVKRGIASAETPHDIKSAETMLKEHEDVQEDIKQHKPKIHSTCALGQDILSRNPKATEVKDKMKKLEDEEKAIDELWAARQKHLQDAYNLQVFNREADQIDAVTSSHEAFLDFDDMGSTVDDVEGLFRRHADFEKKLKAHDDKVRALDELADKLVAEGHPDSDRIDKRRKSVLERREKAKQRAHERHQALLASEAFQKFKRDANELSDWIKEKMKTATDESYRDLSNLLAKLQKHAAFEAELKANNERLEGLNKTGEGLMADHHPKSAEVQSIMDKLNRQWLELCSKAQDKGNKLRQASAQHTLNRALDDAQAKLDEMEKSSANPDVGSDLRGVKQLLKKHHNLETDLASLSGTIHGIVSQGKEMADAGHFNSAHIRAAVDQFNSRFERLKPAVAERKRQLEASLEHHQFVFDADLELQWIKEHLPSASSTDYGKSLTDVYKLHKKHQDLDREIQGHQSAIDRVTAEGDRLVSAHHASAKAIRDKNQELQLAWDDLLKKSKNRKKNLDISLQTQKYFSEVAEVEAWIDDKMALVTSEDYGKDENAADKLLAKNNVLETDIQTYQAIVNGLAKESNRLFKLGYSDPQALRKAQDQVQEHLNKLKRLAADRCHRLERSKRLHAYMREADEFEAWIGEQMQTASSEEYGQDYEHLEILRSKFDEFKRTVEAGTERFNMCERQARYLTDDRGDHTGEVVDRQENIRSAWNALLEQIDNRDQKLHGAGEIHRFNRDVEDALSRIQEKNSSIPDDLGRDYNSTLTFLKKHEAFENELVALEGQLQVLVDDSARLQEAYPGENAQQIAQLQTAVVDDWAELQAKADHRKAALLAAADLHKFMASARDLLAWAKETELEMKMDHSVRDVNGADMLRQRHEEIRAEIEARQDTFEEVIATGEALIKNDHYASGEIKAKVNQVEEARDRLQQTWLDQKDLYDQVYDLNIFLRDSEMLNATSSTQEVHLNSPDLGASVEQVEALTRRHDAFEKVLTAQDEKLKGILNHGQQLVDTEHFEAKNVKHTMAELSSRRKNIRLQSEARKRALDDSLLYQQFCRDEEEAEHWLDERLKVALEDDFKDVTDLYDKMRKLQKHQAFHKEVMANTDKIESIQKVGETLIERKHPAQTEIHQAVKRLQSKWHELLQASANRGKGLEEAKDILEFMEQVDKVLEWIRDKESLVSQNDLGRDYEHCLELQRKANNVESAGITVDEKRISSINTLADRLISQGRTDTMQVKEKRADMNLKWKNLQGALADYKARLAAALEIHAFKRDVDDIQERINEKAVLLSSEDVGKDLQQVEALQRKQEEVERDMTALQNQLEKMETQASKLCQKYRDRAKEIELKKQAADDSWEMLEDLSDARKAKLALSYLLQKFLADARELINWSNDMISRMNAEDLAKDVTEAENLLQMHHERKAEIDGRKTHFSSVREQGNNLINTKHYASDAVQKMVKQLDTTRLALGGAWDKRSVLLTQCHNLQMFKETAEQTDAWLATKETFLANEDVGNTLYSVEALMKHHDGFEKTTRAQEDRIEELRQFASDLCEDNHYAADEINARCQAVLSRHKRMWEATHARKKKLVDSRNYQLFLRNLYEVSSWLTEKLQVALDESYRDPTNLQAKLQKHTAFEAELSANRNRVDAVVEEGQGLIQEEHYARADIHKRLEELELSWQALIHASADKKDRLQDAHQAMLFNRVVSDLATWMDEVENQLMSEDHGKDLSSVNSLLNKHQQLEQDIASHQEKVTDVLDAAQVFKEAKHFMNKELQISARAISDRYNSLVEPSHIRRENLEEAKRMYQFFRDVEDELAWIQDRRPVAESEDLGSSLPAVQNLMKKHQVNSSI</sequence>
<dbReference type="InterPro" id="IPR018159">
    <property type="entry name" value="Spectrin/alpha-actinin"/>
</dbReference>
<name>A0AAV4EH26_9GAST</name>
<keyword evidence="8" id="KW-0206">Cytoskeleton</keyword>
<proteinExistence type="inferred from homology"/>
<keyword evidence="3" id="KW-0117">Actin capping</keyword>
<dbReference type="FunFam" id="1.20.58.60:FF:000020">
    <property type="entry name" value="Spectrin alpha chain, non-erythrocytic 1"/>
    <property type="match status" value="3"/>
</dbReference>
<feature type="coiled-coil region" evidence="9">
    <location>
        <begin position="802"/>
        <end position="829"/>
    </location>
</feature>
<dbReference type="EMBL" id="BMAT01000127">
    <property type="protein sequence ID" value="GFR60124.1"/>
    <property type="molecule type" value="Genomic_DNA"/>
</dbReference>
<dbReference type="GO" id="GO:0005737">
    <property type="term" value="C:cytoplasm"/>
    <property type="evidence" value="ECO:0007669"/>
    <property type="project" value="UniProtKB-ARBA"/>
</dbReference>
<protein>
    <submittedName>
        <fullName evidence="11">Spectrin beta chain, non-erythrocytic 5-like</fullName>
    </submittedName>
</protein>
<evidence type="ECO:0000313" key="12">
    <source>
        <dbReference type="Proteomes" id="UP000762676"/>
    </source>
</evidence>
<dbReference type="GO" id="GO:0003779">
    <property type="term" value="F:actin binding"/>
    <property type="evidence" value="ECO:0007669"/>
    <property type="project" value="UniProtKB-KW"/>
</dbReference>
<evidence type="ECO:0000256" key="6">
    <source>
        <dbReference type="ARBA" id="ARBA00022737"/>
    </source>
</evidence>
<evidence type="ECO:0000256" key="3">
    <source>
        <dbReference type="ARBA" id="ARBA00022467"/>
    </source>
</evidence>
<accession>A0AAV4EH26</accession>
<dbReference type="FunFam" id="1.20.58.60:FF:000017">
    <property type="entry name" value="Spectrin alpha chain, non-erythrocytic 1"/>
    <property type="match status" value="1"/>
</dbReference>
<comment type="similarity">
    <text evidence="2">Belongs to the spectrin family.</text>
</comment>
<keyword evidence="4" id="KW-0963">Cytoplasm</keyword>
<comment type="caution">
    <text evidence="11">The sequence shown here is derived from an EMBL/GenBank/DDBJ whole genome shotgun (WGS) entry which is preliminary data.</text>
</comment>
<evidence type="ECO:0000256" key="1">
    <source>
        <dbReference type="ARBA" id="ARBA00004245"/>
    </source>
</evidence>
<feature type="coiled-coil region" evidence="9">
    <location>
        <begin position="1752"/>
        <end position="1779"/>
    </location>
</feature>
<evidence type="ECO:0000256" key="4">
    <source>
        <dbReference type="ARBA" id="ARBA00022490"/>
    </source>
</evidence>
<dbReference type="Pfam" id="PF00435">
    <property type="entry name" value="Spectrin"/>
    <property type="match status" value="18"/>
</dbReference>
<evidence type="ECO:0000256" key="5">
    <source>
        <dbReference type="ARBA" id="ARBA00022553"/>
    </source>
</evidence>
<evidence type="ECO:0000256" key="10">
    <source>
        <dbReference type="SAM" id="MobiDB-lite"/>
    </source>
</evidence>
<evidence type="ECO:0000256" key="9">
    <source>
        <dbReference type="SAM" id="Coils"/>
    </source>
</evidence>
<gene>
    <name evidence="11" type="ORF">ElyMa_000071600</name>
</gene>
<comment type="subcellular location">
    <subcellularLocation>
        <location evidence="1">Cytoplasm</location>
        <location evidence="1">Cytoskeleton</location>
    </subcellularLocation>
</comment>
<keyword evidence="7" id="KW-0009">Actin-binding</keyword>
<reference evidence="11 12" key="1">
    <citation type="journal article" date="2021" name="Elife">
        <title>Chloroplast acquisition without the gene transfer in kleptoplastic sea slugs, Plakobranchus ocellatus.</title>
        <authorList>
            <person name="Maeda T."/>
            <person name="Takahashi S."/>
            <person name="Yoshida T."/>
            <person name="Shimamura S."/>
            <person name="Takaki Y."/>
            <person name="Nagai Y."/>
            <person name="Toyoda A."/>
            <person name="Suzuki Y."/>
            <person name="Arimoto A."/>
            <person name="Ishii H."/>
            <person name="Satoh N."/>
            <person name="Nishiyama T."/>
            <person name="Hasebe M."/>
            <person name="Maruyama T."/>
            <person name="Minagawa J."/>
            <person name="Obokata J."/>
            <person name="Shigenobu S."/>
        </authorList>
    </citation>
    <scope>NUCLEOTIDE SEQUENCE [LARGE SCALE GENOMIC DNA]</scope>
</reference>
<keyword evidence="5" id="KW-0597">Phosphoprotein</keyword>
<dbReference type="GO" id="GO:0051693">
    <property type="term" value="P:actin filament capping"/>
    <property type="evidence" value="ECO:0007669"/>
    <property type="project" value="UniProtKB-KW"/>
</dbReference>
<feature type="region of interest" description="Disordered" evidence="10">
    <location>
        <begin position="1"/>
        <end position="22"/>
    </location>
</feature>
<keyword evidence="9" id="KW-0175">Coiled coil</keyword>
<dbReference type="CDD" id="cd00176">
    <property type="entry name" value="SPEC"/>
    <property type="match status" value="10"/>
</dbReference>
<evidence type="ECO:0000256" key="2">
    <source>
        <dbReference type="ARBA" id="ARBA00006826"/>
    </source>
</evidence>
<dbReference type="SUPFAM" id="SSF46966">
    <property type="entry name" value="Spectrin repeat"/>
    <property type="match status" value="12"/>
</dbReference>
<organism evidence="11 12">
    <name type="scientific">Elysia marginata</name>
    <dbReference type="NCBI Taxonomy" id="1093978"/>
    <lineage>
        <taxon>Eukaryota</taxon>
        <taxon>Metazoa</taxon>
        <taxon>Spiralia</taxon>
        <taxon>Lophotrochozoa</taxon>
        <taxon>Mollusca</taxon>
        <taxon>Gastropoda</taxon>
        <taxon>Heterobranchia</taxon>
        <taxon>Euthyneura</taxon>
        <taxon>Panpulmonata</taxon>
        <taxon>Sacoglossa</taxon>
        <taxon>Placobranchoidea</taxon>
        <taxon>Plakobranchidae</taxon>
        <taxon>Elysia</taxon>
    </lineage>
</organism>
<dbReference type="FunFam" id="1.20.58.60:FF:000019">
    <property type="entry name" value="Spectrin beta chain"/>
    <property type="match status" value="1"/>
</dbReference>
<feature type="coiled-coil region" evidence="9">
    <location>
        <begin position="902"/>
        <end position="961"/>
    </location>
</feature>
<evidence type="ECO:0000313" key="11">
    <source>
        <dbReference type="EMBL" id="GFR60124.1"/>
    </source>
</evidence>